<evidence type="ECO:0000313" key="1">
    <source>
        <dbReference type="EMBL" id="MCQ8278914.1"/>
    </source>
</evidence>
<organism evidence="1 2">
    <name type="scientific">Endosaccharibacter trunci</name>
    <dbReference type="NCBI Taxonomy" id="2812733"/>
    <lineage>
        <taxon>Bacteria</taxon>
        <taxon>Pseudomonadati</taxon>
        <taxon>Pseudomonadota</taxon>
        <taxon>Alphaproteobacteria</taxon>
        <taxon>Acetobacterales</taxon>
        <taxon>Acetobacteraceae</taxon>
        <taxon>Endosaccharibacter</taxon>
    </lineage>
</organism>
<dbReference type="InterPro" id="IPR009057">
    <property type="entry name" value="Homeodomain-like_sf"/>
</dbReference>
<gene>
    <name evidence="1" type="ORF">NFI95_10685</name>
</gene>
<reference evidence="1 2" key="1">
    <citation type="submission" date="2022-06" db="EMBL/GenBank/DDBJ databases">
        <title>Endosaccharibacter gen. nov., sp. nov., endophytic bacteria isolated from sugarcane.</title>
        <authorList>
            <person name="Pitiwittayakul N."/>
            <person name="Yukphan P."/>
            <person name="Charoenyingcharoen P."/>
            <person name="Tanasupawat S."/>
        </authorList>
    </citation>
    <scope>NUCLEOTIDE SEQUENCE [LARGE SCALE GENOMIC DNA]</scope>
    <source>
        <strain evidence="1 2">KSS8</strain>
    </source>
</reference>
<evidence type="ECO:0008006" key="3">
    <source>
        <dbReference type="Google" id="ProtNLM"/>
    </source>
</evidence>
<dbReference type="EMBL" id="JAMSKV010000008">
    <property type="protein sequence ID" value="MCQ8278914.1"/>
    <property type="molecule type" value="Genomic_DNA"/>
</dbReference>
<dbReference type="Proteomes" id="UP001524587">
    <property type="component" value="Unassembled WGS sequence"/>
</dbReference>
<dbReference type="RefSeq" id="WP_422864393.1">
    <property type="nucleotide sequence ID" value="NZ_JAMSKV010000008.1"/>
</dbReference>
<sequence length="104" mass="11406">MWVVAAVEGEVSPRAAAERFGVNAASAMRWRQLLRRHGIPAAKPQGGDRRSAKIEDHAALICAAIERQSDVTLNGLRTLAEHGVSTSIASLWRFFARQPSRSRT</sequence>
<name>A0ABT1W7R2_9PROT</name>
<accession>A0ABT1W7R2</accession>
<evidence type="ECO:0000313" key="2">
    <source>
        <dbReference type="Proteomes" id="UP001524587"/>
    </source>
</evidence>
<keyword evidence="2" id="KW-1185">Reference proteome</keyword>
<dbReference type="SUPFAM" id="SSF46689">
    <property type="entry name" value="Homeodomain-like"/>
    <property type="match status" value="1"/>
</dbReference>
<protein>
    <recommendedName>
        <fullName evidence="3">Transposase</fullName>
    </recommendedName>
</protein>
<proteinExistence type="predicted"/>
<comment type="caution">
    <text evidence="1">The sequence shown here is derived from an EMBL/GenBank/DDBJ whole genome shotgun (WGS) entry which is preliminary data.</text>
</comment>